<keyword evidence="3" id="KW-1185">Reference proteome</keyword>
<dbReference type="OrthoDB" id="2473639at2"/>
<dbReference type="Gene3D" id="2.50.20.10">
    <property type="entry name" value="Lipoprotein localisation LolA/LolB/LppX"/>
    <property type="match status" value="1"/>
</dbReference>
<organism evidence="2 3">
    <name type="scientific">Brevibacillus invocatus</name>
    <dbReference type="NCBI Taxonomy" id="173959"/>
    <lineage>
        <taxon>Bacteria</taxon>
        <taxon>Bacillati</taxon>
        <taxon>Bacillota</taxon>
        <taxon>Bacilli</taxon>
        <taxon>Bacillales</taxon>
        <taxon>Paenibacillaceae</taxon>
        <taxon>Brevibacillus</taxon>
    </lineage>
</organism>
<feature type="signal peptide" evidence="1">
    <location>
        <begin position="1"/>
        <end position="27"/>
    </location>
</feature>
<dbReference type="Proteomes" id="UP000282028">
    <property type="component" value="Unassembled WGS sequence"/>
</dbReference>
<feature type="chain" id="PRO_5018332626" evidence="1">
    <location>
        <begin position="28"/>
        <end position="187"/>
    </location>
</feature>
<protein>
    <submittedName>
        <fullName evidence="2">Uncharacterized protein</fullName>
    </submittedName>
</protein>
<keyword evidence="1" id="KW-0732">Signal</keyword>
<name>A0A3M8BNQ3_9BACL</name>
<comment type="caution">
    <text evidence="2">The sequence shown here is derived from an EMBL/GenBank/DDBJ whole genome shotgun (WGS) entry which is preliminary data.</text>
</comment>
<evidence type="ECO:0000256" key="1">
    <source>
        <dbReference type="SAM" id="SignalP"/>
    </source>
</evidence>
<accession>A0A3M8BNQ3</accession>
<reference evidence="2 3" key="1">
    <citation type="submission" date="2018-10" db="EMBL/GenBank/DDBJ databases">
        <title>Phylogenomics of Brevibacillus.</title>
        <authorList>
            <person name="Dunlap C."/>
        </authorList>
    </citation>
    <scope>NUCLEOTIDE SEQUENCE [LARGE SCALE GENOMIC DNA]</scope>
    <source>
        <strain evidence="2 3">JCM 12215</strain>
    </source>
</reference>
<dbReference type="EMBL" id="RHHR01000078">
    <property type="protein sequence ID" value="RNB65036.1"/>
    <property type="molecule type" value="Genomic_DNA"/>
</dbReference>
<proteinExistence type="predicted"/>
<dbReference type="RefSeq" id="WP_122911393.1">
    <property type="nucleotide sequence ID" value="NZ_CBCSBE010000064.1"/>
</dbReference>
<dbReference type="AlphaFoldDB" id="A0A3M8BNQ3"/>
<sequence>MKKLTFALFVALAVTLGWSGASAPIFAETVAPTQVVQKQGTIEHMKTVRVDVDGNSVTIFDTWFNLTTGQERYDDFYYYSTTKEMNGRTSMSTAYSSLFERTAKQYENKSVWKSIGTVEVNGIQVELLKGNGEPKGDPVYYLAYIDRSTGLPLKEEAYNSSNEVMTAYFYFFDHVHDLTGEIFKQTK</sequence>
<evidence type="ECO:0000313" key="2">
    <source>
        <dbReference type="EMBL" id="RNB65036.1"/>
    </source>
</evidence>
<gene>
    <name evidence="2" type="ORF">EDM52_23875</name>
</gene>
<evidence type="ECO:0000313" key="3">
    <source>
        <dbReference type="Proteomes" id="UP000282028"/>
    </source>
</evidence>